<evidence type="ECO:0000256" key="1">
    <source>
        <dbReference type="ARBA" id="ARBA00004141"/>
    </source>
</evidence>
<feature type="transmembrane region" description="Helical" evidence="5">
    <location>
        <begin position="48"/>
        <end position="64"/>
    </location>
</feature>
<dbReference type="InterPro" id="IPR011701">
    <property type="entry name" value="MFS"/>
</dbReference>
<gene>
    <name evidence="6" type="ORF">PYW07_005827</name>
</gene>
<evidence type="ECO:0000313" key="6">
    <source>
        <dbReference type="EMBL" id="KAJ8717897.1"/>
    </source>
</evidence>
<evidence type="ECO:0008006" key="8">
    <source>
        <dbReference type="Google" id="ProtNLM"/>
    </source>
</evidence>
<organism evidence="6 7">
    <name type="scientific">Mythimna separata</name>
    <name type="common">Oriental armyworm</name>
    <name type="synonym">Pseudaletia separata</name>
    <dbReference type="NCBI Taxonomy" id="271217"/>
    <lineage>
        <taxon>Eukaryota</taxon>
        <taxon>Metazoa</taxon>
        <taxon>Ecdysozoa</taxon>
        <taxon>Arthropoda</taxon>
        <taxon>Hexapoda</taxon>
        <taxon>Insecta</taxon>
        <taxon>Pterygota</taxon>
        <taxon>Neoptera</taxon>
        <taxon>Endopterygota</taxon>
        <taxon>Lepidoptera</taxon>
        <taxon>Glossata</taxon>
        <taxon>Ditrysia</taxon>
        <taxon>Noctuoidea</taxon>
        <taxon>Noctuidae</taxon>
        <taxon>Noctuinae</taxon>
        <taxon>Hadenini</taxon>
        <taxon>Mythimna</taxon>
    </lineage>
</organism>
<evidence type="ECO:0000256" key="3">
    <source>
        <dbReference type="ARBA" id="ARBA00022989"/>
    </source>
</evidence>
<keyword evidence="3 5" id="KW-1133">Transmembrane helix</keyword>
<comment type="caution">
    <text evidence="6">The sequence shown here is derived from an EMBL/GenBank/DDBJ whole genome shotgun (WGS) entry which is preliminary data.</text>
</comment>
<accession>A0AAD7YJ07</accession>
<dbReference type="EMBL" id="JARGEI010000016">
    <property type="protein sequence ID" value="KAJ8717897.1"/>
    <property type="molecule type" value="Genomic_DNA"/>
</dbReference>
<dbReference type="GO" id="GO:0022857">
    <property type="term" value="F:transmembrane transporter activity"/>
    <property type="evidence" value="ECO:0007669"/>
    <property type="project" value="InterPro"/>
</dbReference>
<feature type="transmembrane region" description="Helical" evidence="5">
    <location>
        <begin position="209"/>
        <end position="230"/>
    </location>
</feature>
<evidence type="ECO:0000256" key="2">
    <source>
        <dbReference type="ARBA" id="ARBA00022692"/>
    </source>
</evidence>
<dbReference type="InterPro" id="IPR036259">
    <property type="entry name" value="MFS_trans_sf"/>
</dbReference>
<keyword evidence="2 5" id="KW-0812">Transmembrane</keyword>
<name>A0AAD7YJ07_MYTSE</name>
<sequence length="256" mass="28429">MLPPEEVNSSNVPEKIKERNVLKDVFELVGNTVMVAIKPRAFRGRTQIFCVILLYLLMVGPLYGDSQVAYLYVIRKFGFTEVEYSVYGTINIVLGLFGTFFCISVLSKRLSVQDSAIGALAGASRIASCFMFAFAPTRPWYYSAPLLNIFSHTGLTAVRSLATKSVPTEEVAKLSALMGVTEAIAPSIYMPATSYIYVMTIDHFPGAFYMFDAALTVVALGLFGLIYILVRRRMRATVTDPSKKEEFARSNEVSRF</sequence>
<keyword evidence="7" id="KW-1185">Reference proteome</keyword>
<dbReference type="Pfam" id="PF07690">
    <property type="entry name" value="MFS_1"/>
    <property type="match status" value="1"/>
</dbReference>
<proteinExistence type="predicted"/>
<dbReference type="PANTHER" id="PTHR23507">
    <property type="entry name" value="ZGC:174356"/>
    <property type="match status" value="1"/>
</dbReference>
<protein>
    <recommendedName>
        <fullName evidence="8">Adenylate cyclase</fullName>
    </recommendedName>
</protein>
<reference evidence="6" key="1">
    <citation type="submission" date="2023-03" db="EMBL/GenBank/DDBJ databases">
        <title>Chromosome-level genomes of two armyworms, Mythimna separata and Mythimna loreyi, provide insights into the biosynthesis and reception of sex pheromones.</title>
        <authorList>
            <person name="Zhao H."/>
        </authorList>
    </citation>
    <scope>NUCLEOTIDE SEQUENCE</scope>
    <source>
        <strain evidence="6">BeijingLab</strain>
        <tissue evidence="6">Pupa</tissue>
    </source>
</reference>
<feature type="transmembrane region" description="Helical" evidence="5">
    <location>
        <begin position="174"/>
        <end position="197"/>
    </location>
</feature>
<feature type="transmembrane region" description="Helical" evidence="5">
    <location>
        <begin position="84"/>
        <end position="103"/>
    </location>
</feature>
<keyword evidence="4 5" id="KW-0472">Membrane</keyword>
<dbReference type="GO" id="GO:0016020">
    <property type="term" value="C:membrane"/>
    <property type="evidence" value="ECO:0007669"/>
    <property type="project" value="UniProtKB-SubCell"/>
</dbReference>
<evidence type="ECO:0000256" key="4">
    <source>
        <dbReference type="ARBA" id="ARBA00023136"/>
    </source>
</evidence>
<dbReference type="Gene3D" id="1.20.1250.20">
    <property type="entry name" value="MFS general substrate transporter like domains"/>
    <property type="match status" value="1"/>
</dbReference>
<dbReference type="AlphaFoldDB" id="A0AAD7YJ07"/>
<comment type="subcellular location">
    <subcellularLocation>
        <location evidence="1">Membrane</location>
        <topology evidence="1">Multi-pass membrane protein</topology>
    </subcellularLocation>
</comment>
<evidence type="ECO:0000256" key="5">
    <source>
        <dbReference type="SAM" id="Phobius"/>
    </source>
</evidence>
<evidence type="ECO:0000313" key="7">
    <source>
        <dbReference type="Proteomes" id="UP001231518"/>
    </source>
</evidence>
<dbReference type="SUPFAM" id="SSF103473">
    <property type="entry name" value="MFS general substrate transporter"/>
    <property type="match status" value="1"/>
</dbReference>
<dbReference type="PANTHER" id="PTHR23507:SF1">
    <property type="entry name" value="FI18259P1-RELATED"/>
    <property type="match status" value="1"/>
</dbReference>
<dbReference type="Proteomes" id="UP001231518">
    <property type="component" value="Chromosome 18"/>
</dbReference>